<evidence type="ECO:0000313" key="3">
    <source>
        <dbReference type="Proteomes" id="UP000308652"/>
    </source>
</evidence>
<name>A0A5C3LJS8_9AGAR</name>
<accession>A0A5C3LJS8</accession>
<evidence type="ECO:0000313" key="2">
    <source>
        <dbReference type="EMBL" id="TFK33439.1"/>
    </source>
</evidence>
<dbReference type="OrthoDB" id="2507647at2759"/>
<feature type="compositionally biased region" description="Basic residues" evidence="1">
    <location>
        <begin position="169"/>
        <end position="184"/>
    </location>
</feature>
<dbReference type="AlphaFoldDB" id="A0A5C3LJS8"/>
<reference evidence="2 3" key="1">
    <citation type="journal article" date="2019" name="Nat. Ecol. Evol.">
        <title>Megaphylogeny resolves global patterns of mushroom evolution.</title>
        <authorList>
            <person name="Varga T."/>
            <person name="Krizsan K."/>
            <person name="Foldi C."/>
            <person name="Dima B."/>
            <person name="Sanchez-Garcia M."/>
            <person name="Sanchez-Ramirez S."/>
            <person name="Szollosi G.J."/>
            <person name="Szarkandi J.G."/>
            <person name="Papp V."/>
            <person name="Albert L."/>
            <person name="Andreopoulos W."/>
            <person name="Angelini C."/>
            <person name="Antonin V."/>
            <person name="Barry K.W."/>
            <person name="Bougher N.L."/>
            <person name="Buchanan P."/>
            <person name="Buyck B."/>
            <person name="Bense V."/>
            <person name="Catcheside P."/>
            <person name="Chovatia M."/>
            <person name="Cooper J."/>
            <person name="Damon W."/>
            <person name="Desjardin D."/>
            <person name="Finy P."/>
            <person name="Geml J."/>
            <person name="Haridas S."/>
            <person name="Hughes K."/>
            <person name="Justo A."/>
            <person name="Karasinski D."/>
            <person name="Kautmanova I."/>
            <person name="Kiss B."/>
            <person name="Kocsube S."/>
            <person name="Kotiranta H."/>
            <person name="LaButti K.M."/>
            <person name="Lechner B.E."/>
            <person name="Liimatainen K."/>
            <person name="Lipzen A."/>
            <person name="Lukacs Z."/>
            <person name="Mihaltcheva S."/>
            <person name="Morgado L.N."/>
            <person name="Niskanen T."/>
            <person name="Noordeloos M.E."/>
            <person name="Ohm R.A."/>
            <person name="Ortiz-Santana B."/>
            <person name="Ovrebo C."/>
            <person name="Racz N."/>
            <person name="Riley R."/>
            <person name="Savchenko A."/>
            <person name="Shiryaev A."/>
            <person name="Soop K."/>
            <person name="Spirin V."/>
            <person name="Szebenyi C."/>
            <person name="Tomsovsky M."/>
            <person name="Tulloss R.E."/>
            <person name="Uehling J."/>
            <person name="Grigoriev I.V."/>
            <person name="Vagvolgyi C."/>
            <person name="Papp T."/>
            <person name="Martin F.M."/>
            <person name="Miettinen O."/>
            <person name="Hibbett D.S."/>
            <person name="Nagy L.G."/>
        </authorList>
    </citation>
    <scope>NUCLEOTIDE SEQUENCE [LARGE SCALE GENOMIC DNA]</scope>
    <source>
        <strain evidence="2 3">CBS 166.37</strain>
    </source>
</reference>
<dbReference type="Proteomes" id="UP000308652">
    <property type="component" value="Unassembled WGS sequence"/>
</dbReference>
<feature type="compositionally biased region" description="Gly residues" evidence="1">
    <location>
        <begin position="558"/>
        <end position="571"/>
    </location>
</feature>
<feature type="region of interest" description="Disordered" evidence="1">
    <location>
        <begin position="552"/>
        <end position="571"/>
    </location>
</feature>
<feature type="region of interest" description="Disordered" evidence="1">
    <location>
        <begin position="1"/>
        <end position="136"/>
    </location>
</feature>
<organism evidence="2 3">
    <name type="scientific">Crucibulum laeve</name>
    <dbReference type="NCBI Taxonomy" id="68775"/>
    <lineage>
        <taxon>Eukaryota</taxon>
        <taxon>Fungi</taxon>
        <taxon>Dikarya</taxon>
        <taxon>Basidiomycota</taxon>
        <taxon>Agaricomycotina</taxon>
        <taxon>Agaricomycetes</taxon>
        <taxon>Agaricomycetidae</taxon>
        <taxon>Agaricales</taxon>
        <taxon>Agaricineae</taxon>
        <taxon>Nidulariaceae</taxon>
        <taxon>Crucibulum</taxon>
    </lineage>
</organism>
<sequence>MATVAHRPQPVQHMPSRQLPRRRRSLEVIDVDAPPSEVIDLAASDDDEPRVRQRLPEHRPRPIPTFHLSRNAPETISLVDSDEEDDLNTTQAGPSRSGTRQAQRLFSPPPPQQWGFVPPVPRLPQPPLRRRPPPFPSPPVIRPIERPFAFEAAIPAAGPANQNIDPPRAHHHRHHHHHHHHHHPIAQIPPHRGPRAAPPSHHVPAIGLGGALITQHRANINNNPLPRRPEPGGFVSFINRARQAAGNFLTFGPYAPPDENEEEALALQAFFDDAIRTGGAQLVNPRLFENHHALREGAITRLREAREGVQYRPAYTHPKPAEPGFTFDFAPPEPGAGGGGTETGRVFPATSKDDPIVIDDDDAPAAAGDSSTSAQLTTTLVCARCQDPLVLSGSLNPEDAKARRVWGLRCGHLIDGKCLEDLGEPHPMPEEATDMDIDDMPVKVDVKGKGKARAIDERPIPQHHDIPPDVENPAESNSIRSRLRSRNSSSSGSAAPPSIPPPTKRRHTAATSRKSKLAPHNPVEATHEWTCPVPSCGRVHVSVKMDGTWGPEKDLEGGLKGLPMGGDGGPGRTGRGAIAIFV</sequence>
<feature type="compositionally biased region" description="Pro residues" evidence="1">
    <location>
        <begin position="107"/>
        <end position="136"/>
    </location>
</feature>
<feature type="compositionally biased region" description="Basic and acidic residues" evidence="1">
    <location>
        <begin position="49"/>
        <end position="60"/>
    </location>
</feature>
<gene>
    <name evidence="2" type="ORF">BDQ12DRAFT_670246</name>
</gene>
<feature type="region of interest" description="Disordered" evidence="1">
    <location>
        <begin position="158"/>
        <end position="203"/>
    </location>
</feature>
<feature type="compositionally biased region" description="Basic residues" evidence="1">
    <location>
        <begin position="503"/>
        <end position="517"/>
    </location>
</feature>
<dbReference type="EMBL" id="ML213648">
    <property type="protein sequence ID" value="TFK33439.1"/>
    <property type="molecule type" value="Genomic_DNA"/>
</dbReference>
<keyword evidence="3" id="KW-1185">Reference proteome</keyword>
<protein>
    <submittedName>
        <fullName evidence="2">Uncharacterized protein</fullName>
    </submittedName>
</protein>
<feature type="compositionally biased region" description="Low complexity" evidence="1">
    <location>
        <begin position="476"/>
        <end position="496"/>
    </location>
</feature>
<feature type="compositionally biased region" description="Polar residues" evidence="1">
    <location>
        <begin position="88"/>
        <end position="104"/>
    </location>
</feature>
<feature type="region of interest" description="Disordered" evidence="1">
    <location>
        <begin position="447"/>
        <end position="530"/>
    </location>
</feature>
<feature type="compositionally biased region" description="Basic and acidic residues" evidence="1">
    <location>
        <begin position="447"/>
        <end position="467"/>
    </location>
</feature>
<dbReference type="STRING" id="68775.A0A5C3LJS8"/>
<proteinExistence type="predicted"/>
<evidence type="ECO:0000256" key="1">
    <source>
        <dbReference type="SAM" id="MobiDB-lite"/>
    </source>
</evidence>